<protein>
    <submittedName>
        <fullName evidence="1">Uncharacterized protein</fullName>
    </submittedName>
</protein>
<reference evidence="1 2" key="1">
    <citation type="submission" date="2020-04" db="EMBL/GenBank/DDBJ databases">
        <title>Pseudoalteromonas caenipelagi sp. nov., isolated from a tidal flat.</title>
        <authorList>
            <person name="Park S."/>
            <person name="Yoon J.-H."/>
        </authorList>
    </citation>
    <scope>NUCLEOTIDE SEQUENCE [LARGE SCALE GENOMIC DNA]</scope>
    <source>
        <strain evidence="1 2">JBTF-M23</strain>
    </source>
</reference>
<gene>
    <name evidence="1" type="ORF">HG263_01410</name>
</gene>
<accession>A0A849V8W0</accession>
<keyword evidence="2" id="KW-1185">Reference proteome</keyword>
<organism evidence="1 2">
    <name type="scientific">Pseudoalteromonas caenipelagi</name>
    <dbReference type="NCBI Taxonomy" id="2726988"/>
    <lineage>
        <taxon>Bacteria</taxon>
        <taxon>Pseudomonadati</taxon>
        <taxon>Pseudomonadota</taxon>
        <taxon>Gammaproteobacteria</taxon>
        <taxon>Alteromonadales</taxon>
        <taxon>Pseudoalteromonadaceae</taxon>
        <taxon>Pseudoalteromonas</taxon>
    </lineage>
</organism>
<evidence type="ECO:0000313" key="2">
    <source>
        <dbReference type="Proteomes" id="UP000586305"/>
    </source>
</evidence>
<dbReference type="Proteomes" id="UP000586305">
    <property type="component" value="Unassembled WGS sequence"/>
</dbReference>
<evidence type="ECO:0000313" key="1">
    <source>
        <dbReference type="EMBL" id="NOU49210.1"/>
    </source>
</evidence>
<dbReference type="RefSeq" id="WP_171624301.1">
    <property type="nucleotide sequence ID" value="NZ_JABBPG010000001.1"/>
</dbReference>
<sequence length="54" mass="6077">MKLKLQKKNIKKLSEKKEISNKLTPAVGGAGRLSADWAFTCGWGDREDTCIQPW</sequence>
<dbReference type="AlphaFoldDB" id="A0A849V8W0"/>
<name>A0A849V8W0_9GAMM</name>
<comment type="caution">
    <text evidence="1">The sequence shown here is derived from an EMBL/GenBank/DDBJ whole genome shotgun (WGS) entry which is preliminary data.</text>
</comment>
<dbReference type="EMBL" id="JABBPG010000001">
    <property type="protein sequence ID" value="NOU49210.1"/>
    <property type="molecule type" value="Genomic_DNA"/>
</dbReference>
<proteinExistence type="predicted"/>